<evidence type="ECO:0000256" key="1">
    <source>
        <dbReference type="ARBA" id="ARBA00006835"/>
    </source>
</evidence>
<sequence length="1134" mass="129211">DIPEQQYPVLQKLAKNHIDSFNYFIREGLAKGIKHLSPFEYELPDGRRISVNVSQHRLCAPAVDKECVTSSTQVYPSECRMRGRTYKGRLYLEFDWCLDGKMMGTFNEYVGEVPIMVKSELCNLNRLTPKQMIERYEDAEEFGGYFIANGNERLIRMLIAQRRNYPLGILRNGWKDAGPMFSEFGVSMRCVGDSHIGQNMVLHYLTNGTAKLKLFYKGQQLFLPLMLVARALVDHTYFRIFQLFMRGKESNAFYRGCVVSMIRLVKQSSEQSINSREQALAYIGEKFRHKILLPAWYSDLEVGEHFIKTSMAIHLPNNEDKLNCLVMMTQKLFALAKVECAIENADNPMFHEIHTSGQIFFTLLIERIDQFLSGLKMCFDHHLKKLESSDKQFKMDGDLMLRMLRLRYGTIVRPLEFLIATGNLQSTTGLGMMQRVGISVMAEKINYLRFVSHFRSVHRGAFFAQMRTTACRKLYPEAWGFLCPVHTPDGTPCGLLNHLTESCIITSITTPTKSIETLLKREGILPAAGAEGDSTITFDKYYQVTVDGKLIGYVEHHRAQLLCDTVRDHKVKGLKGIPNQIEICLIPRTAHPTQYPGVFIFTTMSRMMRPVFHRRLEAVEYIGTFEQVYMDICLVEEEAIPGRTTHRELSETAFLSVLGALIPYPDFNQSPRNMYCCQMTKQTMGQASHTLLYRCDTKMYAVDTPQSPLIRPAIYDHYHFDEYPLGTNAIVAVISYTGYDMEDAMIINKSAAERGFTHGSIMKTVTVDLKAIGDVRGSRQYVYNFGFKKREDHERWAHIIDRDGLPFIGSKLTMDDPICVYHDLVTLELKMEFYKSSEPAYVLDVKLLGDDTGKEPLQKVAITLWLSRRPFVGDKYANRHGQKGVCSLLWPQENMPFTESGMTPDILFNPHGYPSRMTIGMMLESISGKASALRGEPLDSTPFRFSENSHASEHYGQMLADSGFNFYGTERMYSGTDGNELIADIFIGVVYYIRLRHMVSDKYQVRSTGPIDQITHQPIKGRRRGGGVRFGEMERDSLLAHGASFLLQDRLVNCSDGCLTYACKHCGSIITPSLDMRNHNADASNSDTSKTMTGKKVARDIAKRSWRCRLCSTTQNVVQVYLPYVMRFLVAELA</sequence>
<dbReference type="EMBL" id="JAIFTH010001815">
    <property type="protein sequence ID" value="KAG9508453.1"/>
    <property type="molecule type" value="Genomic_DNA"/>
</dbReference>
<dbReference type="InterPro" id="IPR007120">
    <property type="entry name" value="DNA-dir_RNAP_su2_dom"/>
</dbReference>
<dbReference type="Gene3D" id="3.90.1100.10">
    <property type="match status" value="1"/>
</dbReference>
<evidence type="ECO:0000256" key="7">
    <source>
        <dbReference type="ARBA" id="ARBA00047768"/>
    </source>
</evidence>
<reference evidence="14 15" key="1">
    <citation type="submission" date="2020-10" db="EMBL/GenBank/DDBJ databases">
        <authorList>
            <person name="Klimov P.B."/>
            <person name="Dyachkov S.M."/>
            <person name="Chetverikov P.E."/>
        </authorList>
    </citation>
    <scope>NUCLEOTIDE SEQUENCE [LARGE SCALE GENOMIC DNA]</scope>
    <source>
        <strain evidence="14">BMOC 18-1129-001#AD2665</strain>
        <tissue evidence="14">Entire mites</tissue>
    </source>
</reference>
<feature type="domain" description="RNA polymerase beta subunit protrusion" evidence="11">
    <location>
        <begin position="13"/>
        <end position="393"/>
    </location>
</feature>
<dbReference type="InterPro" id="IPR007645">
    <property type="entry name" value="RNA_pol_Rpb2_3"/>
</dbReference>
<dbReference type="EC" id="2.7.7.6" evidence="2"/>
<gene>
    <name evidence="14" type="primary">POLR1B</name>
    <name evidence="14" type="ORF">GZH46_03051</name>
</gene>
<dbReference type="Gene3D" id="3.90.1800.10">
    <property type="entry name" value="RNA polymerase alpha subunit dimerisation domain"/>
    <property type="match status" value="1"/>
</dbReference>
<dbReference type="PANTHER" id="PTHR20856">
    <property type="entry name" value="DNA-DIRECTED RNA POLYMERASE I SUBUNIT 2"/>
    <property type="match status" value="1"/>
</dbReference>
<dbReference type="Pfam" id="PF04560">
    <property type="entry name" value="RNA_pol_Rpb2_7"/>
    <property type="match status" value="1"/>
</dbReference>
<evidence type="ECO:0000259" key="9">
    <source>
        <dbReference type="Pfam" id="PF00562"/>
    </source>
</evidence>
<evidence type="ECO:0000259" key="11">
    <source>
        <dbReference type="Pfam" id="PF04563"/>
    </source>
</evidence>
<evidence type="ECO:0000259" key="13">
    <source>
        <dbReference type="Pfam" id="PF06883"/>
    </source>
</evidence>
<dbReference type="CDD" id="cd00653">
    <property type="entry name" value="RNA_pol_B_RPB2"/>
    <property type="match status" value="1"/>
</dbReference>
<evidence type="ECO:0000256" key="5">
    <source>
        <dbReference type="ARBA" id="ARBA00022695"/>
    </source>
</evidence>
<comment type="catalytic activity">
    <reaction evidence="7">
        <text>RNA(n) + a ribonucleoside 5'-triphosphate = RNA(n+1) + diphosphate</text>
        <dbReference type="Rhea" id="RHEA:21248"/>
        <dbReference type="Rhea" id="RHEA-COMP:14527"/>
        <dbReference type="Rhea" id="RHEA-COMP:17342"/>
        <dbReference type="ChEBI" id="CHEBI:33019"/>
        <dbReference type="ChEBI" id="CHEBI:61557"/>
        <dbReference type="ChEBI" id="CHEBI:140395"/>
        <dbReference type="EC" id="2.7.7.6"/>
    </reaction>
    <physiologicalReaction direction="left-to-right" evidence="7">
        <dbReference type="Rhea" id="RHEA:21249"/>
    </physiologicalReaction>
</comment>
<evidence type="ECO:0000256" key="2">
    <source>
        <dbReference type="ARBA" id="ARBA00012418"/>
    </source>
</evidence>
<dbReference type="GO" id="GO:0000428">
    <property type="term" value="C:DNA-directed RNA polymerase complex"/>
    <property type="evidence" value="ECO:0007669"/>
    <property type="project" value="UniProtKB-KW"/>
</dbReference>
<feature type="non-terminal residue" evidence="14">
    <location>
        <position position="1134"/>
    </location>
</feature>
<feature type="non-terminal residue" evidence="14">
    <location>
        <position position="1"/>
    </location>
</feature>
<evidence type="ECO:0000313" key="14">
    <source>
        <dbReference type="EMBL" id="KAG9508453.1"/>
    </source>
</evidence>
<evidence type="ECO:0000256" key="6">
    <source>
        <dbReference type="ARBA" id="ARBA00023163"/>
    </source>
</evidence>
<keyword evidence="3 14" id="KW-0240">DNA-directed RNA polymerase</keyword>
<dbReference type="Pfam" id="PF06883">
    <property type="entry name" value="RNA_pol_Rpa2_4"/>
    <property type="match status" value="1"/>
</dbReference>
<keyword evidence="5" id="KW-0548">Nucleotidyltransferase</keyword>
<feature type="domain" description="RNA polymerase Rpb2" evidence="12">
    <location>
        <begin position="441"/>
        <end position="504"/>
    </location>
</feature>
<feature type="domain" description="DNA-directed RNA polymerase subunit 2 hybrid-binding" evidence="9">
    <location>
        <begin position="660"/>
        <end position="1024"/>
    </location>
</feature>
<dbReference type="InterPro" id="IPR037034">
    <property type="entry name" value="RNA_pol_Rpb2_2_sf"/>
</dbReference>
<dbReference type="Gene3D" id="3.90.1110.10">
    <property type="entry name" value="RNA polymerase Rpb2, domain 2"/>
    <property type="match status" value="1"/>
</dbReference>
<dbReference type="InterPro" id="IPR014724">
    <property type="entry name" value="RNA_pol_RPB2_OB-fold"/>
</dbReference>
<dbReference type="InterPro" id="IPR007641">
    <property type="entry name" value="RNA_pol_Rpb2_7"/>
</dbReference>
<name>A0ABQ7S523_9ACAR</name>
<dbReference type="Gene3D" id="2.40.270.10">
    <property type="entry name" value="DNA-directed RNA polymerase, subunit 2, domain 6"/>
    <property type="match status" value="1"/>
</dbReference>
<dbReference type="InterPro" id="IPR015712">
    <property type="entry name" value="DNA-dir_RNA_pol_su2"/>
</dbReference>
<dbReference type="Pfam" id="PF04565">
    <property type="entry name" value="RNA_pol_Rpb2_3"/>
    <property type="match status" value="1"/>
</dbReference>
<dbReference type="SUPFAM" id="SSF64484">
    <property type="entry name" value="beta and beta-prime subunits of DNA dependent RNA-polymerase"/>
    <property type="match status" value="1"/>
</dbReference>
<feature type="domain" description="DNA-directed RNA polymerase I subunit RPA2" evidence="13">
    <location>
        <begin position="551"/>
        <end position="609"/>
    </location>
</feature>
<feature type="domain" description="RNA polymerase Rpb2" evidence="10">
    <location>
        <begin position="1026"/>
        <end position="1133"/>
    </location>
</feature>
<proteinExistence type="inferred from homology"/>
<evidence type="ECO:0000256" key="8">
    <source>
        <dbReference type="RuleBase" id="RU000434"/>
    </source>
</evidence>
<dbReference type="InterPro" id="IPR007644">
    <property type="entry name" value="RNA_pol_bsu_protrusion"/>
</dbReference>
<dbReference type="Proteomes" id="UP000825002">
    <property type="component" value="Unassembled WGS sequence"/>
</dbReference>
<evidence type="ECO:0000313" key="15">
    <source>
        <dbReference type="Proteomes" id="UP000825002"/>
    </source>
</evidence>
<accession>A0ABQ7S523</accession>
<comment type="caution">
    <text evidence="14">The sequence shown here is derived from an EMBL/GenBank/DDBJ whole genome shotgun (WGS) entry which is preliminary data.</text>
</comment>
<evidence type="ECO:0000259" key="12">
    <source>
        <dbReference type="Pfam" id="PF04565"/>
    </source>
</evidence>
<protein>
    <recommendedName>
        <fullName evidence="2">DNA-directed RNA polymerase</fullName>
        <ecNumber evidence="2">2.7.7.6</ecNumber>
    </recommendedName>
</protein>
<dbReference type="Gene3D" id="2.40.50.150">
    <property type="match status" value="1"/>
</dbReference>
<keyword evidence="15" id="KW-1185">Reference proteome</keyword>
<evidence type="ECO:0000259" key="10">
    <source>
        <dbReference type="Pfam" id="PF04560"/>
    </source>
</evidence>
<comment type="similarity">
    <text evidence="1 8">Belongs to the RNA polymerase beta chain family.</text>
</comment>
<dbReference type="Pfam" id="PF00562">
    <property type="entry name" value="RNA_pol_Rpb2_6"/>
    <property type="match status" value="1"/>
</dbReference>
<dbReference type="InterPro" id="IPR037033">
    <property type="entry name" value="DNA-dir_RNAP_su2_hyb_sf"/>
</dbReference>
<evidence type="ECO:0000256" key="4">
    <source>
        <dbReference type="ARBA" id="ARBA00022679"/>
    </source>
</evidence>
<evidence type="ECO:0000256" key="3">
    <source>
        <dbReference type="ARBA" id="ARBA00022478"/>
    </source>
</evidence>
<keyword evidence="4" id="KW-0808">Transferase</keyword>
<dbReference type="InterPro" id="IPR009674">
    <property type="entry name" value="Rpa2_dom_4"/>
</dbReference>
<organism evidence="14 15">
    <name type="scientific">Fragariocoptes setiger</name>
    <dbReference type="NCBI Taxonomy" id="1670756"/>
    <lineage>
        <taxon>Eukaryota</taxon>
        <taxon>Metazoa</taxon>
        <taxon>Ecdysozoa</taxon>
        <taxon>Arthropoda</taxon>
        <taxon>Chelicerata</taxon>
        <taxon>Arachnida</taxon>
        <taxon>Acari</taxon>
        <taxon>Acariformes</taxon>
        <taxon>Trombidiformes</taxon>
        <taxon>Prostigmata</taxon>
        <taxon>Eupodina</taxon>
        <taxon>Eriophyoidea</taxon>
        <taxon>Phytoptidae</taxon>
        <taxon>Fragariocoptes</taxon>
    </lineage>
</organism>
<keyword evidence="6" id="KW-0804">Transcription</keyword>
<dbReference type="Pfam" id="PF04563">
    <property type="entry name" value="RNA_pol_Rpb2_1"/>
    <property type="match status" value="1"/>
</dbReference>